<protein>
    <recommendedName>
        <fullName evidence="5">F-box domain-containing protein</fullName>
    </recommendedName>
</protein>
<proteinExistence type="predicted"/>
<comment type="caution">
    <text evidence="3">The sequence shown here is derived from an EMBL/GenBank/DDBJ whole genome shotgun (WGS) entry which is preliminary data.</text>
</comment>
<feature type="compositionally biased region" description="Polar residues" evidence="2">
    <location>
        <begin position="1"/>
        <end position="13"/>
    </location>
</feature>
<feature type="coiled-coil region" evidence="1">
    <location>
        <begin position="92"/>
        <end position="126"/>
    </location>
</feature>
<feature type="region of interest" description="Disordered" evidence="2">
    <location>
        <begin position="1"/>
        <end position="20"/>
    </location>
</feature>
<organism evidence="3 4">
    <name type="scientific">Serendipita indica (strain DSM 11827)</name>
    <name type="common">Root endophyte fungus</name>
    <name type="synonym">Piriformospora indica</name>
    <dbReference type="NCBI Taxonomy" id="1109443"/>
    <lineage>
        <taxon>Eukaryota</taxon>
        <taxon>Fungi</taxon>
        <taxon>Dikarya</taxon>
        <taxon>Basidiomycota</taxon>
        <taxon>Agaricomycotina</taxon>
        <taxon>Agaricomycetes</taxon>
        <taxon>Sebacinales</taxon>
        <taxon>Serendipitaceae</taxon>
        <taxon>Serendipita</taxon>
    </lineage>
</organism>
<keyword evidence="4" id="KW-1185">Reference proteome</keyword>
<dbReference type="EMBL" id="CAFZ01000446">
    <property type="protein sequence ID" value="CCA75413.1"/>
    <property type="molecule type" value="Genomic_DNA"/>
</dbReference>
<evidence type="ECO:0000313" key="3">
    <source>
        <dbReference type="EMBL" id="CCA75413.1"/>
    </source>
</evidence>
<evidence type="ECO:0000313" key="4">
    <source>
        <dbReference type="Proteomes" id="UP000007148"/>
    </source>
</evidence>
<dbReference type="OrthoDB" id="3365698at2759"/>
<dbReference type="InParanoid" id="G4TVS0"/>
<keyword evidence="1" id="KW-0175">Coiled coil</keyword>
<gene>
    <name evidence="3" type="ORF">PIIN_09396</name>
</gene>
<dbReference type="SUPFAM" id="SSF52058">
    <property type="entry name" value="L domain-like"/>
    <property type="match status" value="1"/>
</dbReference>
<name>G4TVS0_SERID</name>
<evidence type="ECO:0008006" key="5">
    <source>
        <dbReference type="Google" id="ProtNLM"/>
    </source>
</evidence>
<dbReference type="Proteomes" id="UP000007148">
    <property type="component" value="Unassembled WGS sequence"/>
</dbReference>
<evidence type="ECO:0000256" key="2">
    <source>
        <dbReference type="SAM" id="MobiDB-lite"/>
    </source>
</evidence>
<accession>G4TVS0</accession>
<reference evidence="3 4" key="1">
    <citation type="journal article" date="2011" name="PLoS Pathog.">
        <title>Endophytic Life Strategies Decoded by Genome and Transcriptome Analyses of the Mutualistic Root Symbiont Piriformospora indica.</title>
        <authorList>
            <person name="Zuccaro A."/>
            <person name="Lahrmann U."/>
            <person name="Guldener U."/>
            <person name="Langen G."/>
            <person name="Pfiffi S."/>
            <person name="Biedenkopf D."/>
            <person name="Wong P."/>
            <person name="Samans B."/>
            <person name="Grimm C."/>
            <person name="Basiewicz M."/>
            <person name="Murat C."/>
            <person name="Martin F."/>
            <person name="Kogel K.H."/>
        </authorList>
    </citation>
    <scope>NUCLEOTIDE SEQUENCE [LARGE SCALE GENOMIC DNA]</scope>
    <source>
        <strain evidence="3 4">DSM 11827</strain>
    </source>
</reference>
<dbReference type="AlphaFoldDB" id="G4TVS0"/>
<sequence length="579" mass="65790">MSKPSQIEHQSIRITAAGHGSVNERVLQPRNIKEEAPGFSFNDNQDISDMNAEPRHDEPARFLDNSSFLVIAPSRREIEEAKVAIDSQVALCVSLKEERDTRQRELVELEERIQAEEAILVNRRAKISVARRVPLEILSMIITAYVEDNAGSALVAMLVSRAWHQATLLAREIWSSISIITPDDDTSSDGSDQEVETFRQCASEPHLRYTLKMADRFPLKLRIICNEDVLELFNKISKKPRIRSIEIQECHLAHNTFDTWDFSPLITLSVFGDHRRLLERIGKEALNLDTVDVSGENFMSFKRPASLLRLNRLTLRGSVQPLAQQHLVTFGSITTLSLERTKFHGPTRILLSQLQNLTLDHVSPFWPLDCPNLTKLTIKSEEGCDYDEVLQLPRLKELICVDAVKPLFLRNFEAPSLDILEIATGCNKGTTYELLNSIWPTKAGSNLKRTPIEDLRQKLDPKILKIHYFSANHKDAARIFGRLTRCVHLHLINPYGISTDLFESISPKSRGRICLPDLKVFVIRSYGGKLEPFVEAAKAFLKRRREAGAPLTRFAFLHDDELRLPSGQRVRSLVITDDK</sequence>
<dbReference type="HOGENOM" id="CLU_031654_0_0_1"/>
<evidence type="ECO:0000256" key="1">
    <source>
        <dbReference type="SAM" id="Coils"/>
    </source>
</evidence>